<dbReference type="SFLD" id="SFLDG00002">
    <property type="entry name" value="C1.7:_P-type_atpase_like"/>
    <property type="match status" value="1"/>
</dbReference>
<dbReference type="PRINTS" id="PR00119">
    <property type="entry name" value="CATATPASE"/>
</dbReference>
<feature type="compositionally biased region" description="Polar residues" evidence="6">
    <location>
        <begin position="1"/>
        <end position="20"/>
    </location>
</feature>
<dbReference type="InterPro" id="IPR044492">
    <property type="entry name" value="P_typ_ATPase_HD_dom"/>
</dbReference>
<dbReference type="SUPFAM" id="SSF81665">
    <property type="entry name" value="Calcium ATPase, transmembrane domain M"/>
    <property type="match status" value="1"/>
</dbReference>
<dbReference type="Pfam" id="PF00122">
    <property type="entry name" value="E1-E2_ATPase"/>
    <property type="match status" value="1"/>
</dbReference>
<dbReference type="NCBIfam" id="TIGR01494">
    <property type="entry name" value="ATPase_P-type"/>
    <property type="match status" value="2"/>
</dbReference>
<evidence type="ECO:0000313" key="9">
    <source>
        <dbReference type="EMBL" id="CAB4982538.1"/>
    </source>
</evidence>
<accession>A0A6J7MR68</accession>
<dbReference type="SUPFAM" id="SSF56784">
    <property type="entry name" value="HAD-like"/>
    <property type="match status" value="1"/>
</dbReference>
<organism evidence="9">
    <name type="scientific">freshwater metagenome</name>
    <dbReference type="NCBI Taxonomy" id="449393"/>
    <lineage>
        <taxon>unclassified sequences</taxon>
        <taxon>metagenomes</taxon>
        <taxon>ecological metagenomes</taxon>
    </lineage>
</organism>
<dbReference type="InterPro" id="IPR001757">
    <property type="entry name" value="P_typ_ATPase"/>
</dbReference>
<dbReference type="InterPro" id="IPR008250">
    <property type="entry name" value="ATPase_P-typ_transduc_dom_A_sf"/>
</dbReference>
<dbReference type="InterPro" id="IPR018303">
    <property type="entry name" value="ATPase_P-typ_P_site"/>
</dbReference>
<evidence type="ECO:0000256" key="4">
    <source>
        <dbReference type="ARBA" id="ARBA00022989"/>
    </source>
</evidence>
<feature type="transmembrane region" description="Helical" evidence="7">
    <location>
        <begin position="731"/>
        <end position="756"/>
    </location>
</feature>
<feature type="transmembrane region" description="Helical" evidence="7">
    <location>
        <begin position="616"/>
        <end position="635"/>
    </location>
</feature>
<feature type="region of interest" description="Disordered" evidence="6">
    <location>
        <begin position="1"/>
        <end position="23"/>
    </location>
</feature>
<feature type="transmembrane region" description="Helical" evidence="7">
    <location>
        <begin position="671"/>
        <end position="693"/>
    </location>
</feature>
<dbReference type="Pfam" id="PF00702">
    <property type="entry name" value="Hydrolase"/>
    <property type="match status" value="1"/>
</dbReference>
<feature type="transmembrane region" description="Helical" evidence="7">
    <location>
        <begin position="705"/>
        <end position="724"/>
    </location>
</feature>
<evidence type="ECO:0000256" key="3">
    <source>
        <dbReference type="ARBA" id="ARBA00022967"/>
    </source>
</evidence>
<dbReference type="GO" id="GO:0016020">
    <property type="term" value="C:membrane"/>
    <property type="evidence" value="ECO:0007669"/>
    <property type="project" value="UniProtKB-SubCell"/>
</dbReference>
<dbReference type="SUPFAM" id="SSF81660">
    <property type="entry name" value="Metal cation-transporting ATPase, ATP-binding domain N"/>
    <property type="match status" value="1"/>
</dbReference>
<feature type="transmembrane region" description="Helical" evidence="7">
    <location>
        <begin position="762"/>
        <end position="782"/>
    </location>
</feature>
<feature type="transmembrane region" description="Helical" evidence="7">
    <location>
        <begin position="641"/>
        <end position="659"/>
    </location>
</feature>
<keyword evidence="5 7" id="KW-0472">Membrane</keyword>
<dbReference type="SFLD" id="SFLDF00027">
    <property type="entry name" value="p-type_atpase"/>
    <property type="match status" value="1"/>
</dbReference>
<dbReference type="SFLD" id="SFLDS00003">
    <property type="entry name" value="Haloacid_Dehalogenase"/>
    <property type="match status" value="1"/>
</dbReference>
<evidence type="ECO:0000256" key="5">
    <source>
        <dbReference type="ARBA" id="ARBA00023136"/>
    </source>
</evidence>
<dbReference type="InterPro" id="IPR023298">
    <property type="entry name" value="ATPase_P-typ_TM_dom_sf"/>
</dbReference>
<dbReference type="InterPro" id="IPR023214">
    <property type="entry name" value="HAD_sf"/>
</dbReference>
<evidence type="ECO:0000256" key="6">
    <source>
        <dbReference type="SAM" id="MobiDB-lite"/>
    </source>
</evidence>
<keyword evidence="4 7" id="KW-1133">Transmembrane helix</keyword>
<reference evidence="9" key="1">
    <citation type="submission" date="2020-05" db="EMBL/GenBank/DDBJ databases">
        <authorList>
            <person name="Chiriac C."/>
            <person name="Salcher M."/>
            <person name="Ghai R."/>
            <person name="Kavagutti S V."/>
        </authorList>
    </citation>
    <scope>NUCLEOTIDE SEQUENCE</scope>
</reference>
<proteinExistence type="predicted"/>
<evidence type="ECO:0000256" key="2">
    <source>
        <dbReference type="ARBA" id="ARBA00022692"/>
    </source>
</evidence>
<feature type="transmembrane region" description="Helical" evidence="7">
    <location>
        <begin position="226"/>
        <end position="246"/>
    </location>
</feature>
<dbReference type="SUPFAM" id="SSF81653">
    <property type="entry name" value="Calcium ATPase, transduction domain A"/>
    <property type="match status" value="1"/>
</dbReference>
<evidence type="ECO:0000256" key="7">
    <source>
        <dbReference type="SAM" id="Phobius"/>
    </source>
</evidence>
<dbReference type="InterPro" id="IPR059000">
    <property type="entry name" value="ATPase_P-type_domA"/>
</dbReference>
<feature type="transmembrane region" description="Helical" evidence="7">
    <location>
        <begin position="79"/>
        <end position="97"/>
    </location>
</feature>
<comment type="subcellular location">
    <subcellularLocation>
        <location evidence="1">Membrane</location>
        <topology evidence="1">Multi-pass membrane protein</topology>
    </subcellularLocation>
</comment>
<dbReference type="AlphaFoldDB" id="A0A6J7MR68"/>
<dbReference type="Gene3D" id="1.20.1110.10">
    <property type="entry name" value="Calcium-transporting ATPase, transmembrane domain"/>
    <property type="match status" value="1"/>
</dbReference>
<dbReference type="PRINTS" id="PR00120">
    <property type="entry name" value="HATPASE"/>
</dbReference>
<dbReference type="Gene3D" id="3.40.50.1000">
    <property type="entry name" value="HAD superfamily/HAD-like"/>
    <property type="match status" value="1"/>
</dbReference>
<evidence type="ECO:0000259" key="8">
    <source>
        <dbReference type="Pfam" id="PF00122"/>
    </source>
</evidence>
<sequence>MTESGTAAQVPQPSSLTPESGLTAAEVEERRNSGLSNIATDRTSRPVVEILRANIFTRFNAILGVMFAIVVVVGEFRDALFGLVLVANAAIGIIQELRSKITLDRLSVLNAPFIRVMRSGVEIEIPAAELVLDDLIALKSGDQVPADGLLRSVKALEVDESLLTGEADALEKSAGGYLLSGSIVVAGSGVFQATAVGESAYAHRLANEVRRFSLVHSEIVAGVNRILKFVTIGLFIVGPLLFWNQLRNPTQGADGVKAALVGAVAGVVGMVPEGLVLLTSLAFGIAAVTLARRKVLVQELPAIEVLARVDVVCIDKTGTLTEGSVALERVEILPGASEAAVFLALAALAADESANATLLAVREAYPNNSEWERESSVAFSSARKWSATSFRGQGAWWLGAPEMLLSDATHPARRQADEIASTGSRVLALLHADSGEIGDSVSQNASAVALVILEEQVRPDAAETLAYFAAQGVGLKIISGDNPLTVAAVARRVGVAVDEAYDARNLPSLESEIAEVLESNSVFGRVSPEQKQAMVSALQSKGHVVAMTGDGVNDALALKRADIGVAMGSGAPATRAVAKLVLLDGRFDRLPGVVAEGRRVIANVERVSNLFVSKTTYAALIAIAVILLAIPYPFLPRHLTIVSTITIGLPAFFLALAPNAQIYRPGFVQRVLKFAIPAGTVATITVLITYLLARSQGMNLTQERTLATLSLVVVGLWILTLLARPFTRGRYLLLLVLVALLLIGAVVPFMSSFFAIEFASPAAVLETFLISALGCCVLEVWWRVRSAD</sequence>
<dbReference type="GO" id="GO:0005524">
    <property type="term" value="F:ATP binding"/>
    <property type="evidence" value="ECO:0007669"/>
    <property type="project" value="InterPro"/>
</dbReference>
<dbReference type="InterPro" id="IPR036412">
    <property type="entry name" value="HAD-like_sf"/>
</dbReference>
<keyword evidence="2 7" id="KW-0812">Transmembrane</keyword>
<feature type="transmembrane region" description="Helical" evidence="7">
    <location>
        <begin position="258"/>
        <end position="291"/>
    </location>
</feature>
<dbReference type="InterPro" id="IPR023299">
    <property type="entry name" value="ATPase_P-typ_cyto_dom_N"/>
</dbReference>
<evidence type="ECO:0000256" key="1">
    <source>
        <dbReference type="ARBA" id="ARBA00004141"/>
    </source>
</evidence>
<dbReference type="GO" id="GO:0016887">
    <property type="term" value="F:ATP hydrolysis activity"/>
    <property type="evidence" value="ECO:0007669"/>
    <property type="project" value="InterPro"/>
</dbReference>
<dbReference type="PROSITE" id="PS00154">
    <property type="entry name" value="ATPASE_E1_E2"/>
    <property type="match status" value="1"/>
</dbReference>
<feature type="domain" description="P-type ATPase A" evidence="8">
    <location>
        <begin position="112"/>
        <end position="209"/>
    </location>
</feature>
<name>A0A6J7MR68_9ZZZZ</name>
<gene>
    <name evidence="9" type="ORF">UFOPK3974_00445</name>
</gene>
<dbReference type="PANTHER" id="PTHR42861">
    <property type="entry name" value="CALCIUM-TRANSPORTING ATPASE"/>
    <property type="match status" value="1"/>
</dbReference>
<keyword evidence="3" id="KW-1278">Translocase</keyword>
<dbReference type="Gene3D" id="3.40.1110.10">
    <property type="entry name" value="Calcium-transporting ATPase, cytoplasmic domain N"/>
    <property type="match status" value="1"/>
</dbReference>
<feature type="transmembrane region" description="Helical" evidence="7">
    <location>
        <begin position="55"/>
        <end position="73"/>
    </location>
</feature>
<protein>
    <submittedName>
        <fullName evidence="9">Unannotated protein</fullName>
    </submittedName>
</protein>
<dbReference type="EMBL" id="CAFBOR010000042">
    <property type="protein sequence ID" value="CAB4982538.1"/>
    <property type="molecule type" value="Genomic_DNA"/>
</dbReference>
<dbReference type="Gene3D" id="2.70.150.10">
    <property type="entry name" value="Calcium-transporting ATPase, cytoplasmic transduction domain A"/>
    <property type="match status" value="1"/>
</dbReference>